<dbReference type="InterPro" id="IPR058087">
    <property type="entry name" value="XAC2610_dom"/>
</dbReference>
<comment type="caution">
    <text evidence="2">The sequence shown here is derived from an EMBL/GenBank/DDBJ whole genome shotgun (WGS) entry which is preliminary data.</text>
</comment>
<dbReference type="RefSeq" id="WP_147296978.1">
    <property type="nucleotide sequence ID" value="NZ_JAVDQS010000002.1"/>
</dbReference>
<feature type="chain" id="PRO_5046274063" description="VCBS repeat protein" evidence="1">
    <location>
        <begin position="21"/>
        <end position="222"/>
    </location>
</feature>
<accession>A0ABU1LAU8</accession>
<gene>
    <name evidence="2" type="ORF">J2781_000758</name>
</gene>
<organism evidence="2 3">
    <name type="scientific">Chryseobacterium geocarposphaerae</name>
    <dbReference type="NCBI Taxonomy" id="1416776"/>
    <lineage>
        <taxon>Bacteria</taxon>
        <taxon>Pseudomonadati</taxon>
        <taxon>Bacteroidota</taxon>
        <taxon>Flavobacteriia</taxon>
        <taxon>Flavobacteriales</taxon>
        <taxon>Weeksellaceae</taxon>
        <taxon>Chryseobacterium group</taxon>
        <taxon>Chryseobacterium</taxon>
    </lineage>
</organism>
<evidence type="ECO:0000313" key="2">
    <source>
        <dbReference type="EMBL" id="MDR6403843.1"/>
    </source>
</evidence>
<sequence>MMKNFKILAAFLLATPLYYAQKQFDITTASKKYNISITSQNCNKESCDGPGTIKLIDKKTKKTIQSFKSEELSLSFDSNGKIIYDIAVLVNDFNFDGQEDVAVQNGRNGAYGAASYDIYLYQPSNKMFKKDQNFSQILSQAVDFKVNSKKKNITTFSKSGCCVHQTTTYVINSKKQLEKSVEVIENSEDKKYVKVTTGRKVNNKWAETSKKYPAETYKYLEN</sequence>
<evidence type="ECO:0008006" key="4">
    <source>
        <dbReference type="Google" id="ProtNLM"/>
    </source>
</evidence>
<name>A0ABU1LAU8_9FLAO</name>
<keyword evidence="1" id="KW-0732">Signal</keyword>
<feature type="signal peptide" evidence="1">
    <location>
        <begin position="1"/>
        <end position="20"/>
    </location>
</feature>
<dbReference type="EMBL" id="JAVDQS010000002">
    <property type="protein sequence ID" value="MDR6403843.1"/>
    <property type="molecule type" value="Genomic_DNA"/>
</dbReference>
<evidence type="ECO:0000256" key="1">
    <source>
        <dbReference type="SAM" id="SignalP"/>
    </source>
</evidence>
<keyword evidence="3" id="KW-1185">Reference proteome</keyword>
<dbReference type="NCBIfam" id="NF047539">
    <property type="entry name" value="XAC2610_fam"/>
    <property type="match status" value="1"/>
</dbReference>
<proteinExistence type="predicted"/>
<dbReference type="Proteomes" id="UP001184853">
    <property type="component" value="Unassembled WGS sequence"/>
</dbReference>
<reference evidence="2 3" key="1">
    <citation type="submission" date="2023-07" db="EMBL/GenBank/DDBJ databases">
        <title>Sorghum-associated microbial communities from plants grown in Nebraska, USA.</title>
        <authorList>
            <person name="Schachtman D."/>
        </authorList>
    </citation>
    <scope>NUCLEOTIDE SEQUENCE [LARGE SCALE GENOMIC DNA]</scope>
    <source>
        <strain evidence="2 3">DS1709</strain>
    </source>
</reference>
<evidence type="ECO:0000313" key="3">
    <source>
        <dbReference type="Proteomes" id="UP001184853"/>
    </source>
</evidence>
<protein>
    <recommendedName>
        <fullName evidence="4">VCBS repeat protein</fullName>
    </recommendedName>
</protein>